<dbReference type="EMBL" id="LR796660">
    <property type="protein sequence ID" value="CAB4157981.1"/>
    <property type="molecule type" value="Genomic_DNA"/>
</dbReference>
<name>A0A6J5NKL2_9CAUD</name>
<proteinExistence type="predicted"/>
<organism evidence="2">
    <name type="scientific">uncultured Caudovirales phage</name>
    <dbReference type="NCBI Taxonomy" id="2100421"/>
    <lineage>
        <taxon>Viruses</taxon>
        <taxon>Duplodnaviria</taxon>
        <taxon>Heunggongvirae</taxon>
        <taxon>Uroviricota</taxon>
        <taxon>Caudoviricetes</taxon>
        <taxon>Peduoviridae</taxon>
        <taxon>Maltschvirus</taxon>
        <taxon>Maltschvirus maltsch</taxon>
    </lineage>
</organism>
<protein>
    <submittedName>
        <fullName evidence="2">Uncharacterized protein</fullName>
    </submittedName>
</protein>
<feature type="compositionally biased region" description="Basic and acidic residues" evidence="1">
    <location>
        <begin position="399"/>
        <end position="412"/>
    </location>
</feature>
<feature type="region of interest" description="Disordered" evidence="1">
    <location>
        <begin position="1"/>
        <end position="35"/>
    </location>
</feature>
<reference evidence="2" key="1">
    <citation type="submission" date="2020-04" db="EMBL/GenBank/DDBJ databases">
        <authorList>
            <person name="Chiriac C."/>
            <person name="Salcher M."/>
            <person name="Ghai R."/>
            <person name="Kavagutti S V."/>
        </authorList>
    </citation>
    <scope>NUCLEOTIDE SEQUENCE</scope>
</reference>
<feature type="region of interest" description="Disordered" evidence="1">
    <location>
        <begin position="381"/>
        <end position="412"/>
    </location>
</feature>
<evidence type="ECO:0000256" key="1">
    <source>
        <dbReference type="SAM" id="MobiDB-lite"/>
    </source>
</evidence>
<accession>A0A6J5NKL2</accession>
<sequence>MSIFSGMARQAAALPPVQPPAAPPRRRGLFGGRGPSVNPAEVLGFLIGGPRYVGNMRQGQRDDAERAAGQVEAAAARQVEDRLRAQLSPADGPMGSGTGAPPSIEQQMAAINEARLLNPTVADQFAPVVQQRRMADLMRGRPIEEQLAVELNPERSGYSYATQFEDMMGAEGSNRTRGAATINANPKTVTVNDDIFSVTGGQANRIATAQPGYDDVTGRINANTVSVAPAGQVYRDGQLYVESTAQRPMSDSDQAAVAKADSNLMRVNTAVNRAAQIKQQISQGQLNLGPMTNVISAGRNMIGQSDQNSLNYDAMLAWAREARNAVLQANTGVQTDQDAVRELETILSGTRDERVVQAAIDRYIEASNATAQVLQRDIERRSGGQVGQPQAQGGQMDRSALEAEARRRGLIR</sequence>
<gene>
    <name evidence="2" type="ORF">UFOVP679_65</name>
</gene>
<evidence type="ECO:0000313" key="2">
    <source>
        <dbReference type="EMBL" id="CAB4157981.1"/>
    </source>
</evidence>